<dbReference type="RefSeq" id="WP_137425039.1">
    <property type="nucleotide sequence ID" value="NZ_CP040098.1"/>
</dbReference>
<dbReference type="Gene3D" id="3.40.50.10330">
    <property type="entry name" value="Probable inorganic polyphosphate/atp-NAD kinase, domain 1"/>
    <property type="match status" value="1"/>
</dbReference>
<dbReference type="InterPro" id="IPR016064">
    <property type="entry name" value="NAD/diacylglycerol_kinase_sf"/>
</dbReference>
<evidence type="ECO:0000313" key="2">
    <source>
        <dbReference type="EMBL" id="QCQ22755.1"/>
    </source>
</evidence>
<dbReference type="InterPro" id="IPR017438">
    <property type="entry name" value="ATP-NAD_kinase_N"/>
</dbReference>
<evidence type="ECO:0000313" key="3">
    <source>
        <dbReference type="Proteomes" id="UP000298602"/>
    </source>
</evidence>
<dbReference type="PROSITE" id="PS50146">
    <property type="entry name" value="DAGK"/>
    <property type="match status" value="1"/>
</dbReference>
<dbReference type="KEGG" id="dax:FDQ92_11560"/>
<dbReference type="Pfam" id="PF00781">
    <property type="entry name" value="DAGK_cat"/>
    <property type="match status" value="1"/>
</dbReference>
<protein>
    <recommendedName>
        <fullName evidence="1">DAGKc domain-containing protein</fullName>
    </recommendedName>
</protein>
<dbReference type="Proteomes" id="UP000298602">
    <property type="component" value="Chromosome"/>
</dbReference>
<feature type="domain" description="DAGKc" evidence="1">
    <location>
        <begin position="36"/>
        <end position="140"/>
    </location>
</feature>
<name>A0A4P8L6M2_9BACT</name>
<evidence type="ECO:0000259" key="1">
    <source>
        <dbReference type="PROSITE" id="PS50146"/>
    </source>
</evidence>
<dbReference type="AlphaFoldDB" id="A0A4P8L6M2"/>
<reference evidence="2 3" key="2">
    <citation type="submission" date="2019-05" db="EMBL/GenBank/DDBJ databases">
        <authorList>
            <person name="Suflita J.M."/>
            <person name="Marks C.R."/>
        </authorList>
    </citation>
    <scope>NUCLEOTIDE SEQUENCE [LARGE SCALE GENOMIC DNA]</scope>
    <source>
        <strain evidence="2 3">ALDC</strain>
    </source>
</reference>
<sequence length="356" mass="38898">MEDTIHAIHTIHTIHTGRFNHAGCLNTDDPEWLAGATRPRIGVISNPLSGGNRKGFQSVERILSSYRQVFHRKAVDPEQVTAAVRDFACRGVDLLVVNGGDGTIHAVLTALFTTRWPHRLPVLALLRAGTASMIARDVGLRGSRLRALSRLLDWASSGCGAPSIVERPVLRLEGAVGAQPIYGMFFGAGGIYQGIEFCLNRIHRAGVRGELAAGLTLGRFLLAAVGDDKRTIPPAAIRMSLDGMAMRPINALVILATTLERLFLGIRPYWGSESGPLHFTVVRSDAEHLLRAIPSLIRGRRSRLGSPDRGYISHNVREIRLLMQSGFTLDGQLYLPDPQRGELSLRSGGQIKCFRL</sequence>
<dbReference type="GO" id="GO:0016301">
    <property type="term" value="F:kinase activity"/>
    <property type="evidence" value="ECO:0007669"/>
    <property type="project" value="InterPro"/>
</dbReference>
<accession>A0A4P8L6M2</accession>
<dbReference type="SMART" id="SM00046">
    <property type="entry name" value="DAGKc"/>
    <property type="match status" value="1"/>
</dbReference>
<dbReference type="InterPro" id="IPR001206">
    <property type="entry name" value="Diacylglycerol_kinase_cat_dom"/>
</dbReference>
<reference evidence="2 3" key="1">
    <citation type="submission" date="2019-05" db="EMBL/GenBank/DDBJ databases">
        <title>The Complete Genome Sequence of the n-alkane-degrading Desulfoglaeba alkanexedens ALDC reveals multiple alkylsuccinate synthase gene clusters.</title>
        <authorList>
            <person name="Callaghan A.V."/>
            <person name="Davidova I.A."/>
            <person name="Duncan K.E."/>
            <person name="Morris B."/>
            <person name="McInerney M.J."/>
        </authorList>
    </citation>
    <scope>NUCLEOTIDE SEQUENCE [LARGE SCALE GENOMIC DNA]</scope>
    <source>
        <strain evidence="2 3">ALDC</strain>
    </source>
</reference>
<dbReference type="OrthoDB" id="9815110at2"/>
<dbReference type="SUPFAM" id="SSF111331">
    <property type="entry name" value="NAD kinase/diacylglycerol kinase-like"/>
    <property type="match status" value="1"/>
</dbReference>
<organism evidence="2 3">
    <name type="scientific">Desulfoglaeba alkanexedens ALDC</name>
    <dbReference type="NCBI Taxonomy" id="980445"/>
    <lineage>
        <taxon>Bacteria</taxon>
        <taxon>Pseudomonadati</taxon>
        <taxon>Thermodesulfobacteriota</taxon>
        <taxon>Syntrophobacteria</taxon>
        <taxon>Syntrophobacterales</taxon>
        <taxon>Syntrophobacteraceae</taxon>
        <taxon>Desulfoglaeba</taxon>
    </lineage>
</organism>
<proteinExistence type="predicted"/>
<keyword evidence="3" id="KW-1185">Reference proteome</keyword>
<dbReference type="EMBL" id="CP040098">
    <property type="protein sequence ID" value="QCQ22755.1"/>
    <property type="molecule type" value="Genomic_DNA"/>
</dbReference>
<gene>
    <name evidence="2" type="ORF">FDQ92_11560</name>
</gene>